<name>A0A7E4UWZ6_PANRE</name>
<feature type="DNA-binding region" description="HMG box" evidence="4">
    <location>
        <begin position="115"/>
        <end position="183"/>
    </location>
</feature>
<dbReference type="GO" id="GO:0007420">
    <property type="term" value="P:brain development"/>
    <property type="evidence" value="ECO:0007669"/>
    <property type="project" value="TreeGrafter"/>
</dbReference>
<dbReference type="Pfam" id="PF00505">
    <property type="entry name" value="HMG_box"/>
    <property type="match status" value="1"/>
</dbReference>
<dbReference type="Proteomes" id="UP000492821">
    <property type="component" value="Unassembled WGS sequence"/>
</dbReference>
<organism evidence="7 8">
    <name type="scientific">Panagrellus redivivus</name>
    <name type="common">Microworm</name>
    <dbReference type="NCBI Taxonomy" id="6233"/>
    <lineage>
        <taxon>Eukaryota</taxon>
        <taxon>Metazoa</taxon>
        <taxon>Ecdysozoa</taxon>
        <taxon>Nematoda</taxon>
        <taxon>Chromadorea</taxon>
        <taxon>Rhabditida</taxon>
        <taxon>Tylenchina</taxon>
        <taxon>Panagrolaimomorpha</taxon>
        <taxon>Panagrolaimoidea</taxon>
        <taxon>Panagrolaimidae</taxon>
        <taxon>Panagrellus</taxon>
    </lineage>
</organism>
<feature type="compositionally biased region" description="Polar residues" evidence="5">
    <location>
        <begin position="94"/>
        <end position="111"/>
    </location>
</feature>
<dbReference type="PANTHER" id="PTHR10270:SF330">
    <property type="entry name" value="TRANSCRIPTION FACTOR SOX-3"/>
    <property type="match status" value="1"/>
</dbReference>
<dbReference type="AlphaFoldDB" id="A0A7E4UWZ6"/>
<accession>A0A7E4UWZ6</accession>
<evidence type="ECO:0000256" key="3">
    <source>
        <dbReference type="ARBA" id="ARBA00023242"/>
    </source>
</evidence>
<dbReference type="SMART" id="SM00398">
    <property type="entry name" value="HMG"/>
    <property type="match status" value="1"/>
</dbReference>
<dbReference type="PANTHER" id="PTHR10270">
    <property type="entry name" value="SOX TRANSCRIPTION FACTOR"/>
    <property type="match status" value="1"/>
</dbReference>
<dbReference type="GO" id="GO:0030182">
    <property type="term" value="P:neuron differentiation"/>
    <property type="evidence" value="ECO:0007669"/>
    <property type="project" value="TreeGrafter"/>
</dbReference>
<evidence type="ECO:0000256" key="1">
    <source>
        <dbReference type="ARBA" id="ARBA00004123"/>
    </source>
</evidence>
<evidence type="ECO:0000259" key="6">
    <source>
        <dbReference type="PROSITE" id="PS50118"/>
    </source>
</evidence>
<dbReference type="CDD" id="cd01388">
    <property type="entry name" value="HMG-box_SoxB"/>
    <property type="match status" value="1"/>
</dbReference>
<dbReference type="GO" id="GO:0001228">
    <property type="term" value="F:DNA-binding transcription activator activity, RNA polymerase II-specific"/>
    <property type="evidence" value="ECO:0007669"/>
    <property type="project" value="TreeGrafter"/>
</dbReference>
<dbReference type="GO" id="GO:0000122">
    <property type="term" value="P:negative regulation of transcription by RNA polymerase II"/>
    <property type="evidence" value="ECO:0007669"/>
    <property type="project" value="TreeGrafter"/>
</dbReference>
<evidence type="ECO:0000256" key="5">
    <source>
        <dbReference type="SAM" id="MobiDB-lite"/>
    </source>
</evidence>
<dbReference type="GO" id="GO:0000978">
    <property type="term" value="F:RNA polymerase II cis-regulatory region sequence-specific DNA binding"/>
    <property type="evidence" value="ECO:0007669"/>
    <property type="project" value="TreeGrafter"/>
</dbReference>
<dbReference type="Gene3D" id="1.10.30.10">
    <property type="entry name" value="High mobility group box domain"/>
    <property type="match status" value="1"/>
</dbReference>
<dbReference type="SUPFAM" id="SSF47095">
    <property type="entry name" value="HMG-box"/>
    <property type="match status" value="1"/>
</dbReference>
<dbReference type="FunFam" id="1.10.30.10:FF:000002">
    <property type="entry name" value="transcription factor Sox-2"/>
    <property type="match status" value="1"/>
</dbReference>
<dbReference type="InterPro" id="IPR050140">
    <property type="entry name" value="SRY-related_HMG-box_TF-like"/>
</dbReference>
<dbReference type="GO" id="GO:0005634">
    <property type="term" value="C:nucleus"/>
    <property type="evidence" value="ECO:0007669"/>
    <property type="project" value="UniProtKB-SubCell"/>
</dbReference>
<keyword evidence="7" id="KW-1185">Reference proteome</keyword>
<evidence type="ECO:0000256" key="2">
    <source>
        <dbReference type="ARBA" id="ARBA00023125"/>
    </source>
</evidence>
<keyword evidence="3 4" id="KW-0539">Nucleus</keyword>
<feature type="region of interest" description="Disordered" evidence="5">
    <location>
        <begin position="65"/>
        <end position="113"/>
    </location>
</feature>
<evidence type="ECO:0000313" key="8">
    <source>
        <dbReference type="WBParaSite" id="Pan_g13845.t1"/>
    </source>
</evidence>
<feature type="domain" description="HMG box" evidence="6">
    <location>
        <begin position="115"/>
        <end position="183"/>
    </location>
</feature>
<dbReference type="InterPro" id="IPR009071">
    <property type="entry name" value="HMG_box_dom"/>
</dbReference>
<sequence length="343" mass="37463">MPPSVFPLLSGQSVSRPIVFSQNDEATDRKALSTLLYNTSGRNSYLVVAERMAEVCNYPFSASSTITPSNHLTPSPPSNHHEDDDQSDSDSFRCPSTASASMNVSTVSAASGSHVKRPMNAFMVWSRGQRKKMASENPKMHNSEISKRLGSEWKQLGEQEKRPFIDEAKRLRSLHMKEHPDYKYRPRRKPKGSSGHAAVAVATVTPPSQATSYGNQSGGKMPFGTEALLSQFPQFANFCGVPTSTPSVPVNQAAAAQFLRNPFAFAATAKLAPDFPAPVMTTQSNGMETYYNLLSQMPAFQQTAQQVAALQQAQQMQNLDFQKILTSYLSMSKNSGSPLGQSL</sequence>
<evidence type="ECO:0000256" key="4">
    <source>
        <dbReference type="PROSITE-ProRule" id="PRU00267"/>
    </source>
</evidence>
<keyword evidence="2 4" id="KW-0238">DNA-binding</keyword>
<protein>
    <submittedName>
        <fullName evidence="8">HMG box domain-containing protein</fullName>
    </submittedName>
</protein>
<dbReference type="PROSITE" id="PS50118">
    <property type="entry name" value="HMG_BOX_2"/>
    <property type="match status" value="1"/>
</dbReference>
<reference evidence="7" key="1">
    <citation type="journal article" date="2013" name="Genetics">
        <title>The draft genome and transcriptome of Panagrellus redivivus are shaped by the harsh demands of a free-living lifestyle.</title>
        <authorList>
            <person name="Srinivasan J."/>
            <person name="Dillman A.R."/>
            <person name="Macchietto M.G."/>
            <person name="Heikkinen L."/>
            <person name="Lakso M."/>
            <person name="Fracchia K.M."/>
            <person name="Antoshechkin I."/>
            <person name="Mortazavi A."/>
            <person name="Wong G."/>
            <person name="Sternberg P.W."/>
        </authorList>
    </citation>
    <scope>NUCLEOTIDE SEQUENCE [LARGE SCALE GENOMIC DNA]</scope>
    <source>
        <strain evidence="7">MT8872</strain>
    </source>
</reference>
<reference evidence="8" key="2">
    <citation type="submission" date="2020-10" db="UniProtKB">
        <authorList>
            <consortium name="WormBaseParasite"/>
        </authorList>
    </citation>
    <scope>IDENTIFICATION</scope>
</reference>
<evidence type="ECO:0000313" key="7">
    <source>
        <dbReference type="Proteomes" id="UP000492821"/>
    </source>
</evidence>
<comment type="subcellular location">
    <subcellularLocation>
        <location evidence="1">Nucleus</location>
    </subcellularLocation>
</comment>
<proteinExistence type="predicted"/>
<dbReference type="InterPro" id="IPR036910">
    <property type="entry name" value="HMG_box_dom_sf"/>
</dbReference>
<dbReference type="WBParaSite" id="Pan_g13845.t1">
    <property type="protein sequence ID" value="Pan_g13845.t1"/>
    <property type="gene ID" value="Pan_g13845"/>
</dbReference>